<dbReference type="InterPro" id="IPR041677">
    <property type="entry name" value="DNA2/NAM7_AAA_11"/>
</dbReference>
<dbReference type="GO" id="GO:0004386">
    <property type="term" value="F:helicase activity"/>
    <property type="evidence" value="ECO:0007669"/>
    <property type="project" value="InterPro"/>
</dbReference>
<dbReference type="Pfam" id="PF18741">
    <property type="entry name" value="MTES_1575"/>
    <property type="match status" value="1"/>
</dbReference>
<evidence type="ECO:0000259" key="3">
    <source>
        <dbReference type="Pfam" id="PF13087"/>
    </source>
</evidence>
<feature type="region of interest" description="Disordered" evidence="1">
    <location>
        <begin position="375"/>
        <end position="395"/>
    </location>
</feature>
<dbReference type="PANTHER" id="PTHR10887">
    <property type="entry name" value="DNA2/NAM7 HELICASE FAMILY"/>
    <property type="match status" value="1"/>
</dbReference>
<evidence type="ECO:0000256" key="1">
    <source>
        <dbReference type="SAM" id="MobiDB-lite"/>
    </source>
</evidence>
<sequence length="1607" mass="172969">MRDDPSESAQARTEVRAALHAWRDSLVDLGDTNRLINFPTDNPDLVEIVGPEPESLVRSLHAGAECPLAGTGADPQQHAATDDLLRTEMPDPVLDAALRRMLKKSRQEYLDRGVSVLHLVLGLLRWRDEEENPFASPILLMPVELVTAGPGDPPRLRLRDDETVLNPALAIRLRRLGMEAPAVDGHAEPDVSRIWSGLQSAVARRRGWHVERTVLLSCLTFHKEAIYRDLLVNEDRILSHPVVQALATTSGKQTGTFRFAPVPPAVVDRVAPPEHVPLVLDADASQRACIAAAVAGHSFVMDGPPGTGKSQTIANMIGCLLHAGKRVLFVSEKAAALDVVHHRLVEAGLDRYVLELHGHKAGRKEVATALAAALDDGPAPVDGPDPADRRGTRERREQLSAYATAMNETRAPLGRSLHNVLGLCARLQDAPAAPVPVIQPDAVTPESVRRVMQATGRLATAWRTVVDRDALPWRDVVTREPLDPALSAAESALAGLTRAVLADRAPVEAFGLSGTEDAGTLARLAAHAAARPPHVSDAWLTAPALDDLRQAAEALGRDLTTVRAAREAATRRAGASWSALPDAAGLPEVPDLSGLTPPAVELDPLTAAEADRQARLCTEAADTLERHRAVVDRVTAKLGLPNAVKVADIGRVATIAELGGRPHRPEPFWFSPGVAGTVAAGAPALRRALENLVAAEMRARPFFAEAILTQPVEELADRFARVHRGWRKLLGAYRKDRRIIAAFVMPTAAVRDALPRLETAVAWQRARQDLTAAESAYGAALGRYWQGPGTDFTAIDEALGVVETALRAAPPASVPAVAAYVCAPDPDPELIRLATGARDAVLAKQAGLPDLSQGPIDAAIEWLRENATALAAIAATVHAYDVATGRTLDYAEVQRLGRLRREVAEAEASIAGNAGTYAAVFGDAYRGGETDEAALAAAVRWTAGTRTLLTGADQPLTVAQAKALHDLRPVTGLDRLAEQWARARQAVLDAFGPARRAELTAELGDPDRAAAFLRRIRGDADGQEEWFAALDARAVLSGHGLDTVVEFCADRRLDAEQVRPAVERALFRAWADAVIQADHRLRPWRSGDRDRLVAEFRALDSRLAAAAVGDIAESVAARRPDGDGPAAGLLRREAVKASRHLPVRELIGQARELVLGLRPCFLMSPLTVSQSLPADIRFDVVIFDEASQVTPADAINCIYRGAALITAGDDRQLPPTSFFDRTLGGGDEPEQELAVLDFESVLELAKGCGAFASLGLNWHYRSRHEALIAFSNHAFYQGRLSVFPSANTGGPDTGVTLLPAGGVYRRSTTRDNPVEAERVAERIVHHFTTRPGLSLGVVTFSVAQAEAIERAVEVVAAGRPELERILDDDRLHGFFVKSLEAVQGDERDVMIFSIGYGYDEAGKISANFGALNRPNGWRRLNVAITRARYRVEIVTSILARDVPETDNEGVRLLAEYLEYAERGPAALDVAVPAAQADGADGPFQESVMDTLRSWGYPVQANLGWAGGRVDLGVRRPDRPDNGYLLGIRCDGGAYGGCTAARDRDRLSEQVLLGLGWNLHRIWSIAWYRDRAGEEARLRAALEVAAGSPRAKLTERRNLVAVPSPAGS</sequence>
<dbReference type="InterPro" id="IPR041679">
    <property type="entry name" value="DNA2/NAM7-like_C"/>
</dbReference>
<feature type="domain" description="Restriction endonuclease type II-like" evidence="4">
    <location>
        <begin position="1483"/>
        <end position="1581"/>
    </location>
</feature>
<feature type="compositionally biased region" description="Basic and acidic residues" evidence="1">
    <location>
        <begin position="386"/>
        <end position="395"/>
    </location>
</feature>
<dbReference type="EMBL" id="AP012319">
    <property type="protein sequence ID" value="BAL90887.1"/>
    <property type="molecule type" value="Genomic_DNA"/>
</dbReference>
<dbReference type="HOGENOM" id="CLU_000788_3_0_11"/>
<dbReference type="InterPro" id="IPR011335">
    <property type="entry name" value="Restrct_endonuc-II-like"/>
</dbReference>
<dbReference type="SUPFAM" id="SSF52540">
    <property type="entry name" value="P-loop containing nucleoside triphosphate hydrolases"/>
    <property type="match status" value="2"/>
</dbReference>
<evidence type="ECO:0008006" key="7">
    <source>
        <dbReference type="Google" id="ProtNLM"/>
    </source>
</evidence>
<dbReference type="Pfam" id="PF13195">
    <property type="entry name" value="DUF4011"/>
    <property type="match status" value="1"/>
</dbReference>
<dbReference type="InterPro" id="IPR025103">
    <property type="entry name" value="DUF4011"/>
</dbReference>
<dbReference type="CDD" id="cd18808">
    <property type="entry name" value="SF1_C_Upf1"/>
    <property type="match status" value="1"/>
</dbReference>
<feature type="domain" description="DNA2/NAM7 helicase helicase" evidence="2">
    <location>
        <begin position="283"/>
        <end position="346"/>
    </location>
</feature>
<dbReference type="PATRIC" id="fig|512565.3.peg.5664"/>
<accession>I0HD00</accession>
<gene>
    <name evidence="5" type="ordered locus">AMIS_56670</name>
</gene>
<dbReference type="Pfam" id="PF13087">
    <property type="entry name" value="AAA_12"/>
    <property type="match status" value="1"/>
</dbReference>
<dbReference type="Proteomes" id="UP000007882">
    <property type="component" value="Chromosome"/>
</dbReference>
<dbReference type="InterPro" id="IPR045055">
    <property type="entry name" value="DNA2/NAM7-like"/>
</dbReference>
<evidence type="ECO:0000259" key="2">
    <source>
        <dbReference type="Pfam" id="PF13086"/>
    </source>
</evidence>
<dbReference type="SUPFAM" id="SSF52980">
    <property type="entry name" value="Restriction endonuclease-like"/>
    <property type="match status" value="1"/>
</dbReference>
<evidence type="ECO:0000259" key="4">
    <source>
        <dbReference type="Pfam" id="PF18741"/>
    </source>
</evidence>
<organism evidence="5 6">
    <name type="scientific">Actinoplanes missouriensis (strain ATCC 14538 / DSM 43046 / CBS 188.64 / JCM 3121 / NBRC 102363 / NCIMB 12654 / NRRL B-3342 / UNCC 431)</name>
    <dbReference type="NCBI Taxonomy" id="512565"/>
    <lineage>
        <taxon>Bacteria</taxon>
        <taxon>Bacillati</taxon>
        <taxon>Actinomycetota</taxon>
        <taxon>Actinomycetes</taxon>
        <taxon>Micromonosporales</taxon>
        <taxon>Micromonosporaceae</taxon>
        <taxon>Actinoplanes</taxon>
    </lineage>
</organism>
<dbReference type="InterPro" id="IPR027417">
    <property type="entry name" value="P-loop_NTPase"/>
</dbReference>
<dbReference type="RefSeq" id="WP_014445775.1">
    <property type="nucleotide sequence ID" value="NC_017093.1"/>
</dbReference>
<keyword evidence="6" id="KW-1185">Reference proteome</keyword>
<name>I0HD00_ACTM4</name>
<evidence type="ECO:0000313" key="6">
    <source>
        <dbReference type="Proteomes" id="UP000007882"/>
    </source>
</evidence>
<dbReference type="OrthoDB" id="9757917at2"/>
<dbReference type="InterPro" id="IPR047187">
    <property type="entry name" value="SF1_C_Upf1"/>
</dbReference>
<feature type="domain" description="DNA2/NAM7 helicase-like C-terminal" evidence="3">
    <location>
        <begin position="1247"/>
        <end position="1435"/>
    </location>
</feature>
<dbReference type="Gene3D" id="3.40.50.300">
    <property type="entry name" value="P-loop containing nucleotide triphosphate hydrolases"/>
    <property type="match status" value="3"/>
</dbReference>
<dbReference type="eggNOG" id="COG1112">
    <property type="taxonomic scope" value="Bacteria"/>
</dbReference>
<dbReference type="Pfam" id="PF13086">
    <property type="entry name" value="AAA_11"/>
    <property type="match status" value="1"/>
</dbReference>
<feature type="compositionally biased region" description="Low complexity" evidence="1">
    <location>
        <begin position="375"/>
        <end position="384"/>
    </location>
</feature>
<dbReference type="KEGG" id="ams:AMIS_56670"/>
<dbReference type="eggNOG" id="COG1198">
    <property type="taxonomic scope" value="Bacteria"/>
</dbReference>
<dbReference type="InterPro" id="IPR049468">
    <property type="entry name" value="Restrct_endonuc-II-like_dom"/>
</dbReference>
<evidence type="ECO:0000313" key="5">
    <source>
        <dbReference type="EMBL" id="BAL90887.1"/>
    </source>
</evidence>
<protein>
    <recommendedName>
        <fullName evidence="7">AAA domain-containing protein</fullName>
    </recommendedName>
</protein>
<reference evidence="5 6" key="1">
    <citation type="submission" date="2012-02" db="EMBL/GenBank/DDBJ databases">
        <title>Complete genome sequence of Actinoplanes missouriensis 431 (= NBRC 102363).</title>
        <authorList>
            <person name="Ohnishi Y."/>
            <person name="Ishikawa J."/>
            <person name="Sekine M."/>
            <person name="Hosoyama A."/>
            <person name="Harada T."/>
            <person name="Narita H."/>
            <person name="Hata T."/>
            <person name="Konno Y."/>
            <person name="Tutikane K."/>
            <person name="Fujita N."/>
            <person name="Horinouchi S."/>
            <person name="Hayakawa M."/>
        </authorList>
    </citation>
    <scope>NUCLEOTIDE SEQUENCE [LARGE SCALE GENOMIC DNA]</scope>
    <source>
        <strain evidence="6">ATCC 14538 / DSM 43046 / CBS 188.64 / JCM 3121 / NBRC 102363 / NCIMB 12654 / NRRL B-3342 / UNCC 431</strain>
    </source>
</reference>
<proteinExistence type="predicted"/>
<dbReference type="STRING" id="512565.AMIS_56670"/>